<reference evidence="1 2" key="1">
    <citation type="journal article" date="2012" name="J. Bacteriol.">
        <title>Complete genome sequences of Methylophaga sp. strain JAM1 and Methylophaga sp. strain JAM7.</title>
        <authorList>
            <person name="Villeneuve C."/>
            <person name="Martineau C."/>
            <person name="Mauffrey F."/>
            <person name="Villemur R."/>
        </authorList>
    </citation>
    <scope>NUCLEOTIDE SEQUENCE [LARGE SCALE GENOMIC DNA]</scope>
    <source>
        <strain evidence="1 2">JAM7</strain>
    </source>
</reference>
<dbReference type="STRING" id="754477.Q7C_1468"/>
<keyword evidence="2" id="KW-1185">Reference proteome</keyword>
<dbReference type="Proteomes" id="UP000009145">
    <property type="component" value="Chromosome"/>
</dbReference>
<evidence type="ECO:0000313" key="1">
    <source>
        <dbReference type="EMBL" id="AFJ02617.1"/>
    </source>
</evidence>
<dbReference type="EMBL" id="CP003380">
    <property type="protein sequence ID" value="AFJ02617.1"/>
    <property type="molecule type" value="Genomic_DNA"/>
</dbReference>
<proteinExistence type="predicted"/>
<dbReference type="HOGENOM" id="CLU_166802_1_1_6"/>
<organism evidence="1 2">
    <name type="scientific">Methylophaga frappieri (strain ATCC BAA-2434 / DSM 25690 / JAM7)</name>
    <dbReference type="NCBI Taxonomy" id="754477"/>
    <lineage>
        <taxon>Bacteria</taxon>
        <taxon>Pseudomonadati</taxon>
        <taxon>Pseudomonadota</taxon>
        <taxon>Gammaproteobacteria</taxon>
        <taxon>Thiotrichales</taxon>
        <taxon>Piscirickettsiaceae</taxon>
        <taxon>Methylophaga</taxon>
    </lineage>
</organism>
<gene>
    <name evidence="1" type="ordered locus">Q7C_1468</name>
</gene>
<dbReference type="AlphaFoldDB" id="I1YI74"/>
<accession>I1YI74</accession>
<dbReference type="InterPro" id="IPR021074">
    <property type="entry name" value="Formate_DH_dsu"/>
</dbReference>
<sequence>MSHDTHDQTGILIKMVNQIAANLSAYPHDEAASRIAQHLTKFWAPKMRQDLFAAANNGASLSPVVYDAIAQMQNQTAHSA</sequence>
<dbReference type="PATRIC" id="fig|754477.3.peg.1448"/>
<dbReference type="RefSeq" id="WP_014704037.1">
    <property type="nucleotide sequence ID" value="NC_017856.1"/>
</dbReference>
<evidence type="ECO:0000313" key="2">
    <source>
        <dbReference type="Proteomes" id="UP000009145"/>
    </source>
</evidence>
<protein>
    <submittedName>
        <fullName evidence="1">NADH-dependent formate dehydrogenase delta subunit FdsD</fullName>
    </submittedName>
</protein>
<dbReference type="KEGG" id="mec:Q7C_1468"/>
<name>I1YI74_METFJ</name>
<dbReference type="Pfam" id="PF11390">
    <property type="entry name" value="FdsD"/>
    <property type="match status" value="1"/>
</dbReference>